<feature type="transmembrane region" description="Helical" evidence="2">
    <location>
        <begin position="239"/>
        <end position="261"/>
    </location>
</feature>
<proteinExistence type="predicted"/>
<dbReference type="Proteomes" id="UP001595859">
    <property type="component" value="Unassembled WGS sequence"/>
</dbReference>
<dbReference type="EMBL" id="JBHSIS010000002">
    <property type="protein sequence ID" value="MFC4852765.1"/>
    <property type="molecule type" value="Genomic_DNA"/>
</dbReference>
<evidence type="ECO:0000256" key="1">
    <source>
        <dbReference type="SAM" id="MobiDB-lite"/>
    </source>
</evidence>
<protein>
    <submittedName>
        <fullName evidence="3">Uncharacterized protein</fullName>
    </submittedName>
</protein>
<feature type="compositionally biased region" description="Basic and acidic residues" evidence="1">
    <location>
        <begin position="363"/>
        <end position="375"/>
    </location>
</feature>
<feature type="transmembrane region" description="Helical" evidence="2">
    <location>
        <begin position="326"/>
        <end position="347"/>
    </location>
</feature>
<evidence type="ECO:0000313" key="3">
    <source>
        <dbReference type="EMBL" id="MFC4852765.1"/>
    </source>
</evidence>
<keyword evidence="2" id="KW-0812">Transmembrane</keyword>
<comment type="caution">
    <text evidence="3">The sequence shown here is derived from an EMBL/GenBank/DDBJ whole genome shotgun (WGS) entry which is preliminary data.</text>
</comment>
<feature type="region of interest" description="Disordered" evidence="1">
    <location>
        <begin position="363"/>
        <end position="386"/>
    </location>
</feature>
<feature type="transmembrane region" description="Helical" evidence="2">
    <location>
        <begin position="282"/>
        <end position="306"/>
    </location>
</feature>
<sequence length="386" mass="41502">MTAEHETPAGEPEAQDEIVVGLLTDPDLPAALADHLGAVLPDELGERCGTGRTWRVEVVQDPFESMYPDYRNLVDKARHHVHGTRWDISVCITDLPTRRGSDVVVATIDEQDRVAVVSLPSLGGVFLRRKLRALVVSIVEHLAARGHDGSAATAAMRAALSSNAGRLVRPAPDDTTVDVVRQGRLATPRLVAGMVRANRPWQMVLGLSTALAGAMTGVAFGVLYSSIWALATSLSIPRLVAITVGAISAMAVWLVAGHHLWDDGNGSMGTRPPEVRLRNASTVTTVVAGTTIFFLALFAIAVMTVFVVVPPSYLAENVGSASPRSYLTIALMATVLGTIAGAVGSGLEDDTTVRRATYGYREHERRQRAEHETDNHTTPIRQFRRD</sequence>
<gene>
    <name evidence="3" type="ORF">ACFPCV_04550</name>
</gene>
<accession>A0ABV9RTW0</accession>
<dbReference type="RefSeq" id="WP_378054720.1">
    <property type="nucleotide sequence ID" value="NZ_JBHSIS010000002.1"/>
</dbReference>
<organism evidence="3 4">
    <name type="scientific">Actinophytocola glycyrrhizae</name>
    <dbReference type="NCBI Taxonomy" id="2044873"/>
    <lineage>
        <taxon>Bacteria</taxon>
        <taxon>Bacillati</taxon>
        <taxon>Actinomycetota</taxon>
        <taxon>Actinomycetes</taxon>
        <taxon>Pseudonocardiales</taxon>
        <taxon>Pseudonocardiaceae</taxon>
    </lineage>
</organism>
<keyword evidence="2" id="KW-0472">Membrane</keyword>
<name>A0ABV9RTW0_9PSEU</name>
<evidence type="ECO:0000256" key="2">
    <source>
        <dbReference type="SAM" id="Phobius"/>
    </source>
</evidence>
<feature type="transmembrane region" description="Helical" evidence="2">
    <location>
        <begin position="204"/>
        <end position="227"/>
    </location>
</feature>
<evidence type="ECO:0000313" key="4">
    <source>
        <dbReference type="Proteomes" id="UP001595859"/>
    </source>
</evidence>
<keyword evidence="2" id="KW-1133">Transmembrane helix</keyword>
<reference evidence="4" key="1">
    <citation type="journal article" date="2019" name="Int. J. Syst. Evol. Microbiol.">
        <title>The Global Catalogue of Microorganisms (GCM) 10K type strain sequencing project: providing services to taxonomists for standard genome sequencing and annotation.</title>
        <authorList>
            <consortium name="The Broad Institute Genomics Platform"/>
            <consortium name="The Broad Institute Genome Sequencing Center for Infectious Disease"/>
            <person name="Wu L."/>
            <person name="Ma J."/>
        </authorList>
    </citation>
    <scope>NUCLEOTIDE SEQUENCE [LARGE SCALE GENOMIC DNA]</scope>
    <source>
        <strain evidence="4">ZS-22-S1</strain>
    </source>
</reference>
<keyword evidence="4" id="KW-1185">Reference proteome</keyword>